<reference evidence="12" key="1">
    <citation type="submission" date="2023-07" db="EMBL/GenBank/DDBJ databases">
        <authorList>
            <person name="Ivanov I."/>
            <person name="Teneva D."/>
            <person name="Stoikov I."/>
        </authorList>
    </citation>
    <scope>NUCLEOTIDE SEQUENCE</scope>
    <source>
        <strain evidence="12">4475</strain>
    </source>
</reference>
<evidence type="ECO:0000256" key="3">
    <source>
        <dbReference type="ARBA" id="ARBA00011738"/>
    </source>
</evidence>
<name>A0AA48M6V4_9BACL</name>
<dbReference type="FunFam" id="3.50.30.50:FF:000001">
    <property type="entry name" value="Kynurenine formamidase"/>
    <property type="match status" value="1"/>
</dbReference>
<keyword evidence="7" id="KW-0378">Hydrolase</keyword>
<comment type="catalytic activity">
    <reaction evidence="10">
        <text>N-formyl-L-kynurenine + H2O = L-kynurenine + formate + H(+)</text>
        <dbReference type="Rhea" id="RHEA:13009"/>
        <dbReference type="ChEBI" id="CHEBI:15377"/>
        <dbReference type="ChEBI" id="CHEBI:15378"/>
        <dbReference type="ChEBI" id="CHEBI:15740"/>
        <dbReference type="ChEBI" id="CHEBI:57959"/>
        <dbReference type="ChEBI" id="CHEBI:58629"/>
        <dbReference type="EC" id="3.5.1.9"/>
    </reaction>
</comment>
<evidence type="ECO:0000313" key="12">
    <source>
        <dbReference type="EMBL" id="CAJ1002343.1"/>
    </source>
</evidence>
<dbReference type="InterPro" id="IPR007325">
    <property type="entry name" value="KFase/CYL"/>
</dbReference>
<dbReference type="Pfam" id="PF04199">
    <property type="entry name" value="Cyclase"/>
    <property type="match status" value="1"/>
</dbReference>
<evidence type="ECO:0000256" key="4">
    <source>
        <dbReference type="ARBA" id="ARBA00012930"/>
    </source>
</evidence>
<evidence type="ECO:0000256" key="7">
    <source>
        <dbReference type="ARBA" id="ARBA00022801"/>
    </source>
</evidence>
<dbReference type="PANTHER" id="PTHR31118:SF12">
    <property type="entry name" value="CYCLASE-LIKE PROTEIN 2"/>
    <property type="match status" value="1"/>
</dbReference>
<dbReference type="Proteomes" id="UP001189619">
    <property type="component" value="Chromosome"/>
</dbReference>
<accession>A0AA48M6V4</accession>
<comment type="subunit">
    <text evidence="3">Homodimer.</text>
</comment>
<evidence type="ECO:0000256" key="8">
    <source>
        <dbReference type="ARBA" id="ARBA00022833"/>
    </source>
</evidence>
<dbReference type="GO" id="GO:0046872">
    <property type="term" value="F:metal ion binding"/>
    <property type="evidence" value="ECO:0007669"/>
    <property type="project" value="UniProtKB-KW"/>
</dbReference>
<evidence type="ECO:0000256" key="2">
    <source>
        <dbReference type="ARBA" id="ARBA00002204"/>
    </source>
</evidence>
<evidence type="ECO:0000256" key="6">
    <source>
        <dbReference type="ARBA" id="ARBA00022723"/>
    </source>
</evidence>
<evidence type="ECO:0000313" key="13">
    <source>
        <dbReference type="Proteomes" id="UP001189619"/>
    </source>
</evidence>
<comment type="function">
    <text evidence="2">Catalyzes the hydrolysis of N-formyl-L-kynurenine to L-kynurenine, the second step in the kynurenine pathway of tryptophan degradation.</text>
</comment>
<dbReference type="RefSeq" id="WP_171564563.1">
    <property type="nucleotide sequence ID" value="NZ_JAUSVZ010000003.1"/>
</dbReference>
<comment type="cofactor">
    <cofactor evidence="1">
        <name>Zn(2+)</name>
        <dbReference type="ChEBI" id="CHEBI:29105"/>
    </cofactor>
</comment>
<evidence type="ECO:0000256" key="10">
    <source>
        <dbReference type="ARBA" id="ARBA00048496"/>
    </source>
</evidence>
<evidence type="ECO:0000256" key="5">
    <source>
        <dbReference type="ARBA" id="ARBA00014889"/>
    </source>
</evidence>
<keyword evidence="9" id="KW-0823">Tryptophan catabolism</keyword>
<organism evidence="12 13">
    <name type="scientific">Brevibacillus aydinogluensis</name>
    <dbReference type="NCBI Taxonomy" id="927786"/>
    <lineage>
        <taxon>Bacteria</taxon>
        <taxon>Bacillati</taxon>
        <taxon>Bacillota</taxon>
        <taxon>Bacilli</taxon>
        <taxon>Bacillales</taxon>
        <taxon>Paenibacillaceae</taxon>
        <taxon>Brevibacillus</taxon>
    </lineage>
</organism>
<evidence type="ECO:0000256" key="9">
    <source>
        <dbReference type="ARBA" id="ARBA00023079"/>
    </source>
</evidence>
<dbReference type="SUPFAM" id="SSF102198">
    <property type="entry name" value="Putative cyclase"/>
    <property type="match status" value="1"/>
</dbReference>
<protein>
    <recommendedName>
        <fullName evidence="5">Kynurenine formamidase</fullName>
        <ecNumber evidence="4">3.5.1.9</ecNumber>
    </recommendedName>
</protein>
<dbReference type="AlphaFoldDB" id="A0AA48M6V4"/>
<evidence type="ECO:0000256" key="11">
    <source>
        <dbReference type="ARBA" id="ARBA00060547"/>
    </source>
</evidence>
<dbReference type="KEGG" id="bayd:BSPP4475_08450"/>
<dbReference type="InterPro" id="IPR037175">
    <property type="entry name" value="KFase_sf"/>
</dbReference>
<evidence type="ECO:0000256" key="1">
    <source>
        <dbReference type="ARBA" id="ARBA00001947"/>
    </source>
</evidence>
<dbReference type="GO" id="GO:0004061">
    <property type="term" value="F:arylformamidase activity"/>
    <property type="evidence" value="ECO:0007669"/>
    <property type="project" value="UniProtKB-EC"/>
</dbReference>
<dbReference type="PANTHER" id="PTHR31118">
    <property type="entry name" value="CYCLASE-LIKE PROTEIN 2"/>
    <property type="match status" value="1"/>
</dbReference>
<comment type="pathway">
    <text evidence="11">Amino-acid degradation; L-tryptophan degradation via kynurenine pathway; L-kynurenine from L-tryptophan: step 2/2.</text>
</comment>
<gene>
    <name evidence="12" type="ORF">BSPP4475_08450</name>
</gene>
<dbReference type="Gene3D" id="3.50.30.50">
    <property type="entry name" value="Putative cyclase"/>
    <property type="match status" value="1"/>
</dbReference>
<sequence length="209" mass="23091">MKIYDVTGSIFEGMAVYKNKPEKQPKLKTVTNGYVTESRIDMDVHTGTHIDAPLHMMTDGDTFESIPLDSLVGMCTVLDLTGVHDRITKEDLERFAIRKGDFVLLKTRNSDVDEFRFDFVFLAQDGAEYLAQLGVRGIGIDALGIERDQPGHPTHHILFQHGVIVMEGLRLKEVEAGEYFMVAAPLKIVGTDAAPARVLLFTGLAPTAS</sequence>
<dbReference type="GO" id="GO:0019441">
    <property type="term" value="P:L-tryptophan catabolic process to kynurenine"/>
    <property type="evidence" value="ECO:0007669"/>
    <property type="project" value="InterPro"/>
</dbReference>
<keyword evidence="8" id="KW-0862">Zinc</keyword>
<keyword evidence="13" id="KW-1185">Reference proteome</keyword>
<dbReference type="EMBL" id="OY569118">
    <property type="protein sequence ID" value="CAJ1002343.1"/>
    <property type="molecule type" value="Genomic_DNA"/>
</dbReference>
<proteinExistence type="predicted"/>
<dbReference type="EC" id="3.5.1.9" evidence="4"/>
<keyword evidence="6" id="KW-0479">Metal-binding</keyword>